<dbReference type="InterPro" id="IPR036561">
    <property type="entry name" value="MAM33_sf"/>
</dbReference>
<reference evidence="2" key="1">
    <citation type="journal article" date="2020" name="Stud. Mycol.">
        <title>101 Dothideomycetes genomes: a test case for predicting lifestyles and emergence of pathogens.</title>
        <authorList>
            <person name="Haridas S."/>
            <person name="Albert R."/>
            <person name="Binder M."/>
            <person name="Bloem J."/>
            <person name="Labutti K."/>
            <person name="Salamov A."/>
            <person name="Andreopoulos B."/>
            <person name="Baker S."/>
            <person name="Barry K."/>
            <person name="Bills G."/>
            <person name="Bluhm B."/>
            <person name="Cannon C."/>
            <person name="Castanera R."/>
            <person name="Culley D."/>
            <person name="Daum C."/>
            <person name="Ezra D."/>
            <person name="Gonzalez J."/>
            <person name="Henrissat B."/>
            <person name="Kuo A."/>
            <person name="Liang C."/>
            <person name="Lipzen A."/>
            <person name="Lutzoni F."/>
            <person name="Magnuson J."/>
            <person name="Mondo S."/>
            <person name="Nolan M."/>
            <person name="Ohm R."/>
            <person name="Pangilinan J."/>
            <person name="Park H.-J."/>
            <person name="Ramirez L."/>
            <person name="Alfaro M."/>
            <person name="Sun H."/>
            <person name="Tritt A."/>
            <person name="Yoshinaga Y."/>
            <person name="Zwiers L.-H."/>
            <person name="Turgeon B."/>
            <person name="Goodwin S."/>
            <person name="Spatafora J."/>
            <person name="Crous P."/>
            <person name="Grigoriev I."/>
        </authorList>
    </citation>
    <scope>NUCLEOTIDE SEQUENCE</scope>
    <source>
        <strain evidence="2">CBS 113979</strain>
    </source>
</reference>
<accession>A0A6G1GJ22</accession>
<evidence type="ECO:0000256" key="1">
    <source>
        <dbReference type="SAM" id="MobiDB-lite"/>
    </source>
</evidence>
<dbReference type="EMBL" id="ML977213">
    <property type="protein sequence ID" value="KAF1980945.1"/>
    <property type="molecule type" value="Genomic_DNA"/>
</dbReference>
<feature type="region of interest" description="Disordered" evidence="1">
    <location>
        <begin position="1"/>
        <end position="23"/>
    </location>
</feature>
<gene>
    <name evidence="2" type="ORF">K402DRAFT_254297</name>
</gene>
<name>A0A6G1GJ22_9PEZI</name>
<dbReference type="Proteomes" id="UP000800041">
    <property type="component" value="Unassembled WGS sequence"/>
</dbReference>
<dbReference type="Gene3D" id="3.10.280.10">
    <property type="entry name" value="Mitochondrial glycoprotein"/>
    <property type="match status" value="1"/>
</dbReference>
<dbReference type="SUPFAM" id="SSF54529">
    <property type="entry name" value="Mitochondrial glycoprotein MAM33-like"/>
    <property type="match status" value="1"/>
</dbReference>
<dbReference type="AlphaFoldDB" id="A0A6G1GJ22"/>
<dbReference type="OrthoDB" id="278212at2759"/>
<protein>
    <submittedName>
        <fullName evidence="2">Uncharacterized protein</fullName>
    </submittedName>
</protein>
<keyword evidence="3" id="KW-1185">Reference proteome</keyword>
<dbReference type="GO" id="GO:0005759">
    <property type="term" value="C:mitochondrial matrix"/>
    <property type="evidence" value="ECO:0007669"/>
    <property type="project" value="InterPro"/>
</dbReference>
<proteinExistence type="predicted"/>
<evidence type="ECO:0000313" key="3">
    <source>
        <dbReference type="Proteomes" id="UP000800041"/>
    </source>
</evidence>
<organism evidence="2 3">
    <name type="scientific">Aulographum hederae CBS 113979</name>
    <dbReference type="NCBI Taxonomy" id="1176131"/>
    <lineage>
        <taxon>Eukaryota</taxon>
        <taxon>Fungi</taxon>
        <taxon>Dikarya</taxon>
        <taxon>Ascomycota</taxon>
        <taxon>Pezizomycotina</taxon>
        <taxon>Dothideomycetes</taxon>
        <taxon>Pleosporomycetidae</taxon>
        <taxon>Aulographales</taxon>
        <taxon>Aulographaceae</taxon>
    </lineage>
</organism>
<feature type="region of interest" description="Disordered" evidence="1">
    <location>
        <begin position="93"/>
        <end position="113"/>
    </location>
</feature>
<sequence length="113" mass="12613">MMSLRAFARSAPRSVSRVAAQSARPQLRLLPKAQLQSAWRSQAGRAAAFSTSTQRRDVSDELVAKLQSEIQLEDEDAGEMDSLKEFLANSPFELKDTPGQEEVTLTRKYNDEV</sequence>
<dbReference type="Pfam" id="PF02330">
    <property type="entry name" value="MAM33"/>
    <property type="match status" value="1"/>
</dbReference>
<evidence type="ECO:0000313" key="2">
    <source>
        <dbReference type="EMBL" id="KAF1980945.1"/>
    </source>
</evidence>
<dbReference type="InterPro" id="IPR003428">
    <property type="entry name" value="MAM33"/>
</dbReference>